<protein>
    <recommendedName>
        <fullName evidence="3">DUF4177 domain-containing protein</fullName>
    </recommendedName>
</protein>
<comment type="caution">
    <text evidence="1">The sequence shown here is derived from an EMBL/GenBank/DDBJ whole genome shotgun (WGS) entry which is preliminary data.</text>
</comment>
<gene>
    <name evidence="1" type="ORF">POL67_26270</name>
</gene>
<organism evidence="1 2">
    <name type="scientific">Polyangium mundeleinium</name>
    <dbReference type="NCBI Taxonomy" id="2995306"/>
    <lineage>
        <taxon>Bacteria</taxon>
        <taxon>Pseudomonadati</taxon>
        <taxon>Myxococcota</taxon>
        <taxon>Polyangia</taxon>
        <taxon>Polyangiales</taxon>
        <taxon>Polyangiaceae</taxon>
        <taxon>Polyangium</taxon>
    </lineage>
</organism>
<evidence type="ECO:0000313" key="2">
    <source>
        <dbReference type="Proteomes" id="UP001221411"/>
    </source>
</evidence>
<dbReference type="EMBL" id="JAQNDO010000001">
    <property type="protein sequence ID" value="MDC0744865.1"/>
    <property type="molecule type" value="Genomic_DNA"/>
</dbReference>
<name>A0ABT5EVP0_9BACT</name>
<evidence type="ECO:0008006" key="3">
    <source>
        <dbReference type="Google" id="ProtNLM"/>
    </source>
</evidence>
<sequence>MSSRWSHQLIEWKPSLMGHFKPEAMQEDLHRQGKLGWERVPIIVPAPIAPAMMVFKKAQ</sequence>
<evidence type="ECO:0000313" key="1">
    <source>
        <dbReference type="EMBL" id="MDC0744865.1"/>
    </source>
</evidence>
<dbReference type="RefSeq" id="WP_271921828.1">
    <property type="nucleotide sequence ID" value="NZ_JAQNDO010000001.1"/>
</dbReference>
<accession>A0ABT5EVP0</accession>
<keyword evidence="2" id="KW-1185">Reference proteome</keyword>
<reference evidence="1 2" key="1">
    <citation type="submission" date="2022-11" db="EMBL/GenBank/DDBJ databases">
        <title>Minimal conservation of predation-associated metabolite biosynthetic gene clusters underscores biosynthetic potential of Myxococcota including descriptions for ten novel species: Archangium lansinium sp. nov., Myxococcus landrumus sp. nov., Nannocystis bai.</title>
        <authorList>
            <person name="Ahearne A."/>
            <person name="Stevens C."/>
            <person name="Dowd S."/>
        </authorList>
    </citation>
    <scope>NUCLEOTIDE SEQUENCE [LARGE SCALE GENOMIC DNA]</scope>
    <source>
        <strain evidence="1 2">RJM3</strain>
    </source>
</reference>
<proteinExistence type="predicted"/>
<dbReference type="Proteomes" id="UP001221411">
    <property type="component" value="Unassembled WGS sequence"/>
</dbReference>